<keyword evidence="2" id="KW-0045">Antibiotic biosynthesis</keyword>
<dbReference type="InterPro" id="IPR044861">
    <property type="entry name" value="IPNS-like_FE2OG_OXY"/>
</dbReference>
<dbReference type="RefSeq" id="WP_053776804.1">
    <property type="nucleotide sequence ID" value="NZ_JAADZU010000028.1"/>
</dbReference>
<dbReference type="SUPFAM" id="SSF51197">
    <property type="entry name" value="Clavaminate synthase-like"/>
    <property type="match status" value="1"/>
</dbReference>
<proteinExistence type="inferred from homology"/>
<evidence type="ECO:0000256" key="1">
    <source>
        <dbReference type="ARBA" id="ARBA00004792"/>
    </source>
</evidence>
<name>A0A7K3LP59_9ACTN</name>
<dbReference type="PRINTS" id="PR00682">
    <property type="entry name" value="IPNSYNTHASE"/>
</dbReference>
<dbReference type="Gene3D" id="2.60.120.330">
    <property type="entry name" value="B-lactam Antibiotic, Isopenicillin N Synthase, Chain"/>
    <property type="match status" value="1"/>
</dbReference>
<dbReference type="Proteomes" id="UP000466307">
    <property type="component" value="Unassembled WGS sequence"/>
</dbReference>
<evidence type="ECO:0000259" key="4">
    <source>
        <dbReference type="PROSITE" id="PS51471"/>
    </source>
</evidence>
<dbReference type="InterPro" id="IPR026992">
    <property type="entry name" value="DIOX_N"/>
</dbReference>
<protein>
    <submittedName>
        <fullName evidence="5">Isopenicillin N synthase family oxygenase</fullName>
    </submittedName>
</protein>
<dbReference type="EMBL" id="JAADZU010000028">
    <property type="protein sequence ID" value="NDK90035.1"/>
    <property type="molecule type" value="Genomic_DNA"/>
</dbReference>
<evidence type="ECO:0000256" key="2">
    <source>
        <dbReference type="ARBA" id="ARBA00023194"/>
    </source>
</evidence>
<gene>
    <name evidence="5" type="ORF">GYA93_10640</name>
</gene>
<dbReference type="InterPro" id="IPR027443">
    <property type="entry name" value="IPNS-like_sf"/>
</dbReference>
<dbReference type="GO" id="GO:0016491">
    <property type="term" value="F:oxidoreductase activity"/>
    <property type="evidence" value="ECO:0007669"/>
    <property type="project" value="UniProtKB-KW"/>
</dbReference>
<feature type="domain" description="Fe2OG dioxygenase" evidence="4">
    <location>
        <begin position="180"/>
        <end position="288"/>
    </location>
</feature>
<dbReference type="Pfam" id="PF03171">
    <property type="entry name" value="2OG-FeII_Oxy"/>
    <property type="match status" value="1"/>
</dbReference>
<comment type="similarity">
    <text evidence="3">Belongs to the iron/ascorbate-dependent oxidoreductase family.</text>
</comment>
<dbReference type="GO" id="GO:0046872">
    <property type="term" value="F:metal ion binding"/>
    <property type="evidence" value="ECO:0007669"/>
    <property type="project" value="UniProtKB-KW"/>
</dbReference>
<keyword evidence="6" id="KW-1185">Reference proteome</keyword>
<comment type="pathway">
    <text evidence="1">Antibiotic biosynthesis.</text>
</comment>
<accession>A0A7K3LP59</accession>
<keyword evidence="3" id="KW-0479">Metal-binding</keyword>
<organism evidence="5 6">
    <name type="scientific">Gordonia desulfuricans</name>
    <dbReference type="NCBI Taxonomy" id="89051"/>
    <lineage>
        <taxon>Bacteria</taxon>
        <taxon>Bacillati</taxon>
        <taxon>Actinomycetota</taxon>
        <taxon>Actinomycetes</taxon>
        <taxon>Mycobacteriales</taxon>
        <taxon>Gordoniaceae</taxon>
        <taxon>Gordonia</taxon>
    </lineage>
</organism>
<keyword evidence="3" id="KW-0408">Iron</keyword>
<dbReference type="PROSITE" id="PS51471">
    <property type="entry name" value="FE2OG_OXY"/>
    <property type="match status" value="1"/>
</dbReference>
<evidence type="ECO:0000256" key="3">
    <source>
        <dbReference type="RuleBase" id="RU003682"/>
    </source>
</evidence>
<dbReference type="InterPro" id="IPR005123">
    <property type="entry name" value="Oxoglu/Fe-dep_dioxygenase_dom"/>
</dbReference>
<evidence type="ECO:0000313" key="5">
    <source>
        <dbReference type="EMBL" id="NDK90035.1"/>
    </source>
</evidence>
<reference evidence="5 6" key="1">
    <citation type="submission" date="2020-01" db="EMBL/GenBank/DDBJ databases">
        <title>Investigation of new actinobacteria for the biodesulphurisation of diesel fuel.</title>
        <authorList>
            <person name="Athi Narayanan S.M."/>
        </authorList>
    </citation>
    <scope>NUCLEOTIDE SEQUENCE [LARGE SCALE GENOMIC DNA]</scope>
    <source>
        <strain evidence="5 6">213E</strain>
    </source>
</reference>
<dbReference type="PANTHER" id="PTHR47990">
    <property type="entry name" value="2-OXOGLUTARATE (2OG) AND FE(II)-DEPENDENT OXYGENASE SUPERFAMILY PROTEIN-RELATED"/>
    <property type="match status" value="1"/>
</dbReference>
<keyword evidence="3" id="KW-0560">Oxidoreductase</keyword>
<dbReference type="GO" id="GO:0017000">
    <property type="term" value="P:antibiotic biosynthetic process"/>
    <property type="evidence" value="ECO:0007669"/>
    <property type="project" value="UniProtKB-KW"/>
</dbReference>
<dbReference type="InterPro" id="IPR050231">
    <property type="entry name" value="Iron_ascorbate_oxido_reductase"/>
</dbReference>
<sequence length="330" mass="36812">MTVVPLIDVSALLGDDEDAKNAVGEAFDEAGREIGFFQVVNHGVPDEVIDAMYRVSDDFFALGTEEKRLVQQPTPEAVRGYSSIGEQAFSYSEDIRQPRDLHEKFDVGPVDVDRSDPYYSPDSSGPHFLPNTWPARPEGMEEIWTSYFREMNALARRLMSAFARGLDVDPDYFVDTIDRDISMLRAINYPHMDTPPQPGQMRAGAHTDYGSLTIVRQEQAPGGLEVFTQDGDWVPVPVVPGALVVNIGDLMAQWTNDQWISTRHRVRPPQPDAAGNTRRMSLVFFHQPNHDAVIECLPSCVEPGEEPRYAPISSGDHLTSKFEKTISFAG</sequence>
<evidence type="ECO:0000313" key="6">
    <source>
        <dbReference type="Proteomes" id="UP000466307"/>
    </source>
</evidence>
<comment type="caution">
    <text evidence="5">The sequence shown here is derived from an EMBL/GenBank/DDBJ whole genome shotgun (WGS) entry which is preliminary data.</text>
</comment>
<dbReference type="Pfam" id="PF14226">
    <property type="entry name" value="DIOX_N"/>
    <property type="match status" value="1"/>
</dbReference>
<dbReference type="AlphaFoldDB" id="A0A7K3LP59"/>